<keyword evidence="6" id="KW-0675">Receptor</keyword>
<evidence type="ECO:0000256" key="6">
    <source>
        <dbReference type="ARBA" id="ARBA00023170"/>
    </source>
</evidence>
<evidence type="ECO:0000256" key="1">
    <source>
        <dbReference type="ARBA" id="ARBA00004479"/>
    </source>
</evidence>
<keyword evidence="5 8" id="KW-0472">Membrane</keyword>
<keyword evidence="2 8" id="KW-0812">Transmembrane</keyword>
<comment type="caution">
    <text evidence="9">The sequence shown here is derived from an EMBL/GenBank/DDBJ whole genome shotgun (WGS) entry which is preliminary data.</text>
</comment>
<evidence type="ECO:0000256" key="8">
    <source>
        <dbReference type="SAM" id="Phobius"/>
    </source>
</evidence>
<evidence type="ECO:0000256" key="5">
    <source>
        <dbReference type="ARBA" id="ARBA00023136"/>
    </source>
</evidence>
<dbReference type="GO" id="GO:0016020">
    <property type="term" value="C:membrane"/>
    <property type="evidence" value="ECO:0007669"/>
    <property type="project" value="UniProtKB-SubCell"/>
</dbReference>
<keyword evidence="7" id="KW-0325">Glycoprotein</keyword>
<dbReference type="OrthoDB" id="976941at2759"/>
<protein>
    <submittedName>
        <fullName evidence="9">Uncharacterized protein</fullName>
    </submittedName>
</protein>
<dbReference type="Proteomes" id="UP000886885">
    <property type="component" value="Chromosome 1A"/>
</dbReference>
<sequence>MNRKQGREFTQRRSSYACLPEIMQALSHPSNILPTKIRLESALSFELNILPTKIRLESALSFELNILPTKIRLESALSFELNILPTKIRLESALSFELRSLRKVMKRSVATSAVIIPMFWLLLLVATISVGFCYGCSSAGCRLSEKDGSGVVCNNLTGHVLELYLGTHISYDVKLTSTASVDLEDNRGSKLGGEISSSLLNLKYLRGNLPTWMGKLSSMKILNLHANQFDGQIPVEFCDLASSQVLDLAYNSWNGTIPSCINHFSSMDKMNGSKGLIDLGKLSSESALLVMKGRVAEYSSILNFESIDLSPNDLSGEIPNESLYKPTCTWMEELKQNV</sequence>
<feature type="transmembrane region" description="Helical" evidence="8">
    <location>
        <begin position="109"/>
        <end position="132"/>
    </location>
</feature>
<evidence type="ECO:0000256" key="3">
    <source>
        <dbReference type="ARBA" id="ARBA00022729"/>
    </source>
</evidence>
<dbReference type="AlphaFoldDB" id="A0A8X8AUI7"/>
<evidence type="ECO:0000256" key="2">
    <source>
        <dbReference type="ARBA" id="ARBA00022692"/>
    </source>
</evidence>
<gene>
    <name evidence="9" type="ORF">POTOM_000214</name>
</gene>
<organism evidence="9 10">
    <name type="scientific">Populus tomentosa</name>
    <name type="common">Chinese white poplar</name>
    <dbReference type="NCBI Taxonomy" id="118781"/>
    <lineage>
        <taxon>Eukaryota</taxon>
        <taxon>Viridiplantae</taxon>
        <taxon>Streptophyta</taxon>
        <taxon>Embryophyta</taxon>
        <taxon>Tracheophyta</taxon>
        <taxon>Spermatophyta</taxon>
        <taxon>Magnoliopsida</taxon>
        <taxon>eudicotyledons</taxon>
        <taxon>Gunneridae</taxon>
        <taxon>Pentapetalae</taxon>
        <taxon>rosids</taxon>
        <taxon>fabids</taxon>
        <taxon>Malpighiales</taxon>
        <taxon>Salicaceae</taxon>
        <taxon>Saliceae</taxon>
        <taxon>Populus</taxon>
    </lineage>
</organism>
<dbReference type="InterPro" id="IPR001611">
    <property type="entry name" value="Leu-rich_rpt"/>
</dbReference>
<name>A0A8X8AUI7_POPTO</name>
<evidence type="ECO:0000256" key="7">
    <source>
        <dbReference type="ARBA" id="ARBA00023180"/>
    </source>
</evidence>
<keyword evidence="4 8" id="KW-1133">Transmembrane helix</keyword>
<dbReference type="PANTHER" id="PTHR48063">
    <property type="entry name" value="LRR RECEPTOR-LIKE KINASE"/>
    <property type="match status" value="1"/>
</dbReference>
<accession>A0A8X8AUI7</accession>
<dbReference type="Pfam" id="PF00560">
    <property type="entry name" value="LRR_1"/>
    <property type="match status" value="1"/>
</dbReference>
<keyword evidence="3" id="KW-0732">Signal</keyword>
<evidence type="ECO:0000313" key="9">
    <source>
        <dbReference type="EMBL" id="KAG6791103.1"/>
    </source>
</evidence>
<evidence type="ECO:0000256" key="4">
    <source>
        <dbReference type="ARBA" id="ARBA00022989"/>
    </source>
</evidence>
<evidence type="ECO:0000313" key="10">
    <source>
        <dbReference type="Proteomes" id="UP000886885"/>
    </source>
</evidence>
<proteinExistence type="predicted"/>
<reference evidence="9" key="1">
    <citation type="journal article" date="2020" name="bioRxiv">
        <title>Hybrid origin of Populus tomentosa Carr. identified through genome sequencing and phylogenomic analysis.</title>
        <authorList>
            <person name="An X."/>
            <person name="Gao K."/>
            <person name="Chen Z."/>
            <person name="Li J."/>
            <person name="Yang X."/>
            <person name="Yang X."/>
            <person name="Zhou J."/>
            <person name="Guo T."/>
            <person name="Zhao T."/>
            <person name="Huang S."/>
            <person name="Miao D."/>
            <person name="Khan W.U."/>
            <person name="Rao P."/>
            <person name="Ye M."/>
            <person name="Lei B."/>
            <person name="Liao W."/>
            <person name="Wang J."/>
            <person name="Ji L."/>
            <person name="Li Y."/>
            <person name="Guo B."/>
            <person name="Mustafa N.S."/>
            <person name="Li S."/>
            <person name="Yun Q."/>
            <person name="Keller S.R."/>
            <person name="Mao J."/>
            <person name="Zhang R."/>
            <person name="Strauss S.H."/>
        </authorList>
    </citation>
    <scope>NUCLEOTIDE SEQUENCE</scope>
    <source>
        <strain evidence="9">GM15</strain>
        <tissue evidence="9">Leaf</tissue>
    </source>
</reference>
<dbReference type="InterPro" id="IPR046956">
    <property type="entry name" value="RLP23-like"/>
</dbReference>
<keyword evidence="10" id="KW-1185">Reference proteome</keyword>
<dbReference type="PANTHER" id="PTHR48063:SF98">
    <property type="entry name" value="LRR RECEPTOR-LIKE SERINE_THREONINE-PROTEIN KINASE FLS2"/>
    <property type="match status" value="1"/>
</dbReference>
<comment type="subcellular location">
    <subcellularLocation>
        <location evidence="1">Membrane</location>
        <topology evidence="1">Single-pass type I membrane protein</topology>
    </subcellularLocation>
</comment>
<dbReference type="EMBL" id="JAAWWB010000001">
    <property type="protein sequence ID" value="KAG6791103.1"/>
    <property type="molecule type" value="Genomic_DNA"/>
</dbReference>